<evidence type="ECO:0000256" key="6">
    <source>
        <dbReference type="PROSITE-ProRule" id="PRU00267"/>
    </source>
</evidence>
<keyword evidence="2" id="KW-0805">Transcription regulation</keyword>
<evidence type="ECO:0000313" key="10">
    <source>
        <dbReference type="Proteomes" id="UP000308768"/>
    </source>
</evidence>
<evidence type="ECO:0000256" key="1">
    <source>
        <dbReference type="ARBA" id="ARBA00004123"/>
    </source>
</evidence>
<dbReference type="GO" id="GO:0000981">
    <property type="term" value="F:DNA-binding transcription factor activity, RNA polymerase II-specific"/>
    <property type="evidence" value="ECO:0007669"/>
    <property type="project" value="TreeGrafter"/>
</dbReference>
<evidence type="ECO:0000256" key="2">
    <source>
        <dbReference type="ARBA" id="ARBA00023015"/>
    </source>
</evidence>
<dbReference type="Proteomes" id="UP000308768">
    <property type="component" value="Unassembled WGS sequence"/>
</dbReference>
<feature type="compositionally biased region" description="Acidic residues" evidence="7">
    <location>
        <begin position="304"/>
        <end position="322"/>
    </location>
</feature>
<evidence type="ECO:0000256" key="5">
    <source>
        <dbReference type="ARBA" id="ARBA00023242"/>
    </source>
</evidence>
<feature type="region of interest" description="Disordered" evidence="7">
    <location>
        <begin position="107"/>
        <end position="152"/>
    </location>
</feature>
<dbReference type="STRING" id="331657.A0A4U0XMI4"/>
<keyword evidence="5 6" id="KW-0539">Nucleus</keyword>
<evidence type="ECO:0000313" key="9">
    <source>
        <dbReference type="EMBL" id="TKA76613.1"/>
    </source>
</evidence>
<reference evidence="9 10" key="1">
    <citation type="submission" date="2017-03" db="EMBL/GenBank/DDBJ databases">
        <title>Genomes of endolithic fungi from Antarctica.</title>
        <authorList>
            <person name="Coleine C."/>
            <person name="Masonjones S."/>
            <person name="Stajich J.E."/>
        </authorList>
    </citation>
    <scope>NUCLEOTIDE SEQUENCE [LARGE SCALE GENOMIC DNA]</scope>
    <source>
        <strain evidence="9 10">CCFEE 5187</strain>
    </source>
</reference>
<dbReference type="InterPro" id="IPR050917">
    <property type="entry name" value="SOX_TF"/>
</dbReference>
<dbReference type="PANTHER" id="PTHR45803:SF5">
    <property type="entry name" value="SOX100B"/>
    <property type="match status" value="1"/>
</dbReference>
<evidence type="ECO:0000259" key="8">
    <source>
        <dbReference type="PROSITE" id="PS50118"/>
    </source>
</evidence>
<dbReference type="AlphaFoldDB" id="A0A4U0XMI4"/>
<accession>A0A4U0XMI4</accession>
<evidence type="ECO:0000256" key="3">
    <source>
        <dbReference type="ARBA" id="ARBA00023125"/>
    </source>
</evidence>
<keyword evidence="4" id="KW-0804">Transcription</keyword>
<feature type="region of interest" description="Disordered" evidence="7">
    <location>
        <begin position="281"/>
        <end position="359"/>
    </location>
</feature>
<dbReference type="Pfam" id="PF00505">
    <property type="entry name" value="HMG_box"/>
    <property type="match status" value="1"/>
</dbReference>
<dbReference type="GO" id="GO:0000978">
    <property type="term" value="F:RNA polymerase II cis-regulatory region sequence-specific DNA binding"/>
    <property type="evidence" value="ECO:0007669"/>
    <property type="project" value="TreeGrafter"/>
</dbReference>
<sequence length="526" mass="60056">MQSPPPSRKQELQYNLHHIAQHNAGAPYQQDYYETVNSPYAVSTYGLPTPAMQEYTMQHGQYAAQYYPDSQYQDPHNQNDGGLRMRFDGTHDVAGQGYYQDDVYSRPAFRQGGSADSPLTPKSTTASEGGRRVTRSGRPIAQFGSPHTSVKGDKVRVTKPKVKKPKASKVDRQKTAALTAPLSELTKNSGIPIKNMEEWVNRSAEVRRAEVAKRKGYVTRPMNSFMLYRSAYAERTKFWCSQNNHQVVSSVSGESWPLEPAEVRERYNKYALIERANHQLAHPSYKFSPNKPTTPARSRKVGEEHDEDDDEEEKSDSDDPDAEWGPPNRRKKQARPSRREERQAVNPRTNDYRGDTYDQNFDQYNDVYESSWDTTPVGKPMPAAYGHDDLYFRPYYPTAVHQNPLAPRIEEMRERVAHQPSQRYGGEQSLIGLPGGQHPELLRSRTHTPVQYHSQIDPSLLDFDGQQIDPRFLMRGDLESNYNAAYEDYDGGNAQAEVYQAEHWQSMGPMETGSEFDKYMSEHRGA</sequence>
<keyword evidence="3 6" id="KW-0238">DNA-binding</keyword>
<dbReference type="Gene3D" id="1.10.30.10">
    <property type="entry name" value="High mobility group box domain"/>
    <property type="match status" value="1"/>
</dbReference>
<feature type="DNA-binding region" description="HMG box" evidence="6">
    <location>
        <begin position="218"/>
        <end position="286"/>
    </location>
</feature>
<evidence type="ECO:0000256" key="7">
    <source>
        <dbReference type="SAM" id="MobiDB-lite"/>
    </source>
</evidence>
<keyword evidence="10" id="KW-1185">Reference proteome</keyword>
<dbReference type="InterPro" id="IPR009071">
    <property type="entry name" value="HMG_box_dom"/>
</dbReference>
<dbReference type="PROSITE" id="PS50118">
    <property type="entry name" value="HMG_BOX_2"/>
    <property type="match status" value="1"/>
</dbReference>
<organism evidence="9 10">
    <name type="scientific">Cryomyces minteri</name>
    <dbReference type="NCBI Taxonomy" id="331657"/>
    <lineage>
        <taxon>Eukaryota</taxon>
        <taxon>Fungi</taxon>
        <taxon>Dikarya</taxon>
        <taxon>Ascomycota</taxon>
        <taxon>Pezizomycotina</taxon>
        <taxon>Dothideomycetes</taxon>
        <taxon>Dothideomycetes incertae sedis</taxon>
        <taxon>Cryomyces</taxon>
    </lineage>
</organism>
<dbReference type="SUPFAM" id="SSF47095">
    <property type="entry name" value="HMG-box"/>
    <property type="match status" value="1"/>
</dbReference>
<comment type="subcellular location">
    <subcellularLocation>
        <location evidence="1">Nucleus</location>
    </subcellularLocation>
</comment>
<dbReference type="CDD" id="cd01389">
    <property type="entry name" value="HMG-box_ROX1-like"/>
    <property type="match status" value="1"/>
</dbReference>
<dbReference type="PANTHER" id="PTHR45803">
    <property type="entry name" value="SOX100B"/>
    <property type="match status" value="1"/>
</dbReference>
<dbReference type="EMBL" id="NAJN01000229">
    <property type="protein sequence ID" value="TKA76613.1"/>
    <property type="molecule type" value="Genomic_DNA"/>
</dbReference>
<evidence type="ECO:0000256" key="4">
    <source>
        <dbReference type="ARBA" id="ARBA00023163"/>
    </source>
</evidence>
<gene>
    <name evidence="9" type="ORF">B0A49_02651</name>
</gene>
<feature type="domain" description="HMG box" evidence="8">
    <location>
        <begin position="218"/>
        <end position="286"/>
    </location>
</feature>
<comment type="caution">
    <text evidence="9">The sequence shown here is derived from an EMBL/GenBank/DDBJ whole genome shotgun (WGS) entry which is preliminary data.</text>
</comment>
<dbReference type="OrthoDB" id="2307332at2759"/>
<protein>
    <recommendedName>
        <fullName evidence="8">HMG box domain-containing protein</fullName>
    </recommendedName>
</protein>
<proteinExistence type="predicted"/>
<dbReference type="InterPro" id="IPR036910">
    <property type="entry name" value="HMG_box_dom_sf"/>
</dbReference>
<name>A0A4U0XMI4_9PEZI</name>
<dbReference type="GO" id="GO:0005634">
    <property type="term" value="C:nucleus"/>
    <property type="evidence" value="ECO:0007669"/>
    <property type="project" value="UniProtKB-SubCell"/>
</dbReference>